<accession>A0A165PQI7</accession>
<reference evidence="1 2" key="1">
    <citation type="journal article" date="2016" name="Mol. Biol. Evol.">
        <title>Comparative Genomics of Early-Diverging Mushroom-Forming Fungi Provides Insights into the Origins of Lignocellulose Decay Capabilities.</title>
        <authorList>
            <person name="Nagy L.G."/>
            <person name="Riley R."/>
            <person name="Tritt A."/>
            <person name="Adam C."/>
            <person name="Daum C."/>
            <person name="Floudas D."/>
            <person name="Sun H."/>
            <person name="Yadav J.S."/>
            <person name="Pangilinan J."/>
            <person name="Larsson K.H."/>
            <person name="Matsuura K."/>
            <person name="Barry K."/>
            <person name="Labutti K."/>
            <person name="Kuo R."/>
            <person name="Ohm R.A."/>
            <person name="Bhattacharya S.S."/>
            <person name="Shirouzu T."/>
            <person name="Yoshinaga Y."/>
            <person name="Martin F.M."/>
            <person name="Grigoriev I.V."/>
            <person name="Hibbett D.S."/>
        </authorList>
    </citation>
    <scope>NUCLEOTIDE SEQUENCE [LARGE SCALE GENOMIC DNA]</scope>
    <source>
        <strain evidence="1 2">L-15889</strain>
    </source>
</reference>
<proteinExistence type="predicted"/>
<organism evidence="1 2">
    <name type="scientific">Daedalea quercina L-15889</name>
    <dbReference type="NCBI Taxonomy" id="1314783"/>
    <lineage>
        <taxon>Eukaryota</taxon>
        <taxon>Fungi</taxon>
        <taxon>Dikarya</taxon>
        <taxon>Basidiomycota</taxon>
        <taxon>Agaricomycotina</taxon>
        <taxon>Agaricomycetes</taxon>
        <taxon>Polyporales</taxon>
        <taxon>Fomitopsis</taxon>
    </lineage>
</organism>
<dbReference type="Proteomes" id="UP000076727">
    <property type="component" value="Unassembled WGS sequence"/>
</dbReference>
<dbReference type="EMBL" id="KV429066">
    <property type="protein sequence ID" value="KZT68508.1"/>
    <property type="molecule type" value="Genomic_DNA"/>
</dbReference>
<protein>
    <submittedName>
        <fullName evidence="1">Uncharacterized protein</fullName>
    </submittedName>
</protein>
<evidence type="ECO:0000313" key="1">
    <source>
        <dbReference type="EMBL" id="KZT68508.1"/>
    </source>
</evidence>
<evidence type="ECO:0000313" key="2">
    <source>
        <dbReference type="Proteomes" id="UP000076727"/>
    </source>
</evidence>
<name>A0A165PQI7_9APHY</name>
<keyword evidence="2" id="KW-1185">Reference proteome</keyword>
<sequence length="168" mass="18336">MLAPSGRSTQQTLSKCNVVSTDKMHPVLNLALRTVHKAATLMPPHRHDVLYLWTTSSGNFCCVPVSGPQDCMRPPEESPDRAPIGVHISCFIPSVKGLACRPAEGIDAIFVTYSLANTIPAASSMRSANVILREDFQNLGRSHRPIHGGLVDHIFACVLHVATRTPFW</sequence>
<dbReference type="AlphaFoldDB" id="A0A165PQI7"/>
<gene>
    <name evidence="1" type="ORF">DAEQUDRAFT_329264</name>
</gene>